<dbReference type="EMBL" id="MQUQ01000015">
    <property type="protein sequence ID" value="OLZ47639.1"/>
    <property type="molecule type" value="Genomic_DNA"/>
</dbReference>
<sequence>MYDRNSSPVIWRKHDEIKALFGDFELIPPGMTWTIAWHPEDAGPAEPEITFAEPNASLILAGVGRKP</sequence>
<comment type="caution">
    <text evidence="1">The sequence shown here is derived from an EMBL/GenBank/DDBJ whole genome shotgun (WGS) entry which is preliminary data.</text>
</comment>
<protein>
    <submittedName>
        <fullName evidence="1">Uncharacterized protein</fullName>
    </submittedName>
</protein>
<proteinExistence type="predicted"/>
<dbReference type="AlphaFoldDB" id="A0A1R0KLZ5"/>
<dbReference type="Proteomes" id="UP000187486">
    <property type="component" value="Unassembled WGS sequence"/>
</dbReference>
<evidence type="ECO:0000313" key="1">
    <source>
        <dbReference type="EMBL" id="OLZ47639.1"/>
    </source>
</evidence>
<reference evidence="1 2" key="1">
    <citation type="submission" date="2016-01" db="EMBL/GenBank/DDBJ databases">
        <title>Amycolatopsis coloradensis genome sequencing and assembly.</title>
        <authorList>
            <person name="Mayilraj S."/>
        </authorList>
    </citation>
    <scope>NUCLEOTIDE SEQUENCE [LARGE SCALE GENOMIC DNA]</scope>
    <source>
        <strain evidence="1 2">DSM 44225</strain>
    </source>
</reference>
<dbReference type="InterPro" id="IPR029063">
    <property type="entry name" value="SAM-dependent_MTases_sf"/>
</dbReference>
<name>A0A1R0KLZ5_9PSEU</name>
<dbReference type="Gene3D" id="3.40.50.150">
    <property type="entry name" value="Vaccinia Virus protein VP39"/>
    <property type="match status" value="1"/>
</dbReference>
<organism evidence="1 2">
    <name type="scientific">Amycolatopsis coloradensis</name>
    <dbReference type="NCBI Taxonomy" id="76021"/>
    <lineage>
        <taxon>Bacteria</taxon>
        <taxon>Bacillati</taxon>
        <taxon>Actinomycetota</taxon>
        <taxon>Actinomycetes</taxon>
        <taxon>Pseudonocardiales</taxon>
        <taxon>Pseudonocardiaceae</taxon>
        <taxon>Amycolatopsis</taxon>
    </lineage>
</organism>
<accession>A0A1R0KLZ5</accession>
<dbReference type="Pfam" id="PF04672">
    <property type="entry name" value="Methyltransf_19"/>
    <property type="match status" value="1"/>
</dbReference>
<dbReference type="InterPro" id="IPR006764">
    <property type="entry name" value="SAM_dep_MeTrfase_SAV2177_type"/>
</dbReference>
<keyword evidence="2" id="KW-1185">Reference proteome</keyword>
<gene>
    <name evidence="1" type="ORF">BS329_27540</name>
</gene>
<evidence type="ECO:0000313" key="2">
    <source>
        <dbReference type="Proteomes" id="UP000187486"/>
    </source>
</evidence>